<name>A0A6B9FT42_9HYPH</name>
<proteinExistence type="predicted"/>
<sequence length="268" mass="28708">MVRRFTVIQGGLSGMPAAAPGPVAAPSRSEAASVSKMWRANLRAPSAVDEEAVPAWRAMLVRNAVGDSLRDPDHLMPLAHHQPAGRRVAIALAWGGRADPRQPAEATTTALVEDTTALAVDRALKARLAGLRRPIRLVGAVEPLRAAAPFRPRVAVDRSARPRSIPTGAFVGTRPHGWKAPAAEMLTVTEPEAVRDAFETFLTLEARTAHRPIIADPSEASLVRAVSRLFGRRSALRVAFLRRAGEIVSGTLRLGVGRASVPWLRARA</sequence>
<dbReference type="EMBL" id="CP043538">
    <property type="protein sequence ID" value="QGY04194.1"/>
    <property type="molecule type" value="Genomic_DNA"/>
</dbReference>
<accession>A0A6B9FT42</accession>
<evidence type="ECO:0000313" key="1">
    <source>
        <dbReference type="EMBL" id="QGY04194.1"/>
    </source>
</evidence>
<dbReference type="KEGG" id="mmes:MMSR116_21510"/>
<dbReference type="OrthoDB" id="7986156at2"/>
<gene>
    <name evidence="1" type="ORF">MMSR116_21510</name>
</gene>
<evidence type="ECO:0000313" key="2">
    <source>
        <dbReference type="Proteomes" id="UP000012488"/>
    </source>
</evidence>
<dbReference type="AlphaFoldDB" id="A0A6B9FT42"/>
<dbReference type="Proteomes" id="UP000012488">
    <property type="component" value="Chromosome"/>
</dbReference>
<organism evidence="1 2">
    <name type="scientific">Methylobacterium mesophilicum SR1.6/6</name>
    <dbReference type="NCBI Taxonomy" id="908290"/>
    <lineage>
        <taxon>Bacteria</taxon>
        <taxon>Pseudomonadati</taxon>
        <taxon>Pseudomonadota</taxon>
        <taxon>Alphaproteobacteria</taxon>
        <taxon>Hyphomicrobiales</taxon>
        <taxon>Methylobacteriaceae</taxon>
        <taxon>Methylobacterium</taxon>
    </lineage>
</organism>
<reference evidence="1 2" key="1">
    <citation type="journal article" date="2012" name="Genet. Mol. Biol.">
        <title>Analysis of 16S rRNA and mxaF genes revealing insights into Methylobacterium niche-specific plant association.</title>
        <authorList>
            <person name="Dourado M.N."/>
            <person name="Andreote F.D."/>
            <person name="Dini-Andreote F."/>
            <person name="Conti R."/>
            <person name="Araujo J.M."/>
            <person name="Araujo W.L."/>
        </authorList>
    </citation>
    <scope>NUCLEOTIDE SEQUENCE [LARGE SCALE GENOMIC DNA]</scope>
    <source>
        <strain evidence="1 2">SR1.6/6</strain>
    </source>
</reference>
<protein>
    <submittedName>
        <fullName evidence="1">Uncharacterized protein</fullName>
    </submittedName>
</protein>
<reference evidence="1 2" key="2">
    <citation type="journal article" date="2013" name="Genome Announc.">
        <title>Draft Genome Sequence of Methylobacterium mesophilicum Strain SR1.6/6, Isolated from Citrus sinensis.</title>
        <authorList>
            <person name="Marinho Almeida D."/>
            <person name="Dini-Andreote F."/>
            <person name="Camargo Neves A.A."/>
            <person name="Juca Ramos R.T."/>
            <person name="Andreote F.D."/>
            <person name="Carneiro A.R."/>
            <person name="Oliveira de Souza Lima A."/>
            <person name="Caracciolo Gomes de Sa P.H."/>
            <person name="Ribeiro Barbosa M.S."/>
            <person name="Araujo W.L."/>
            <person name="Silva A."/>
        </authorList>
    </citation>
    <scope>NUCLEOTIDE SEQUENCE [LARGE SCALE GENOMIC DNA]</scope>
    <source>
        <strain evidence="1 2">SR1.6/6</strain>
    </source>
</reference>